<dbReference type="Pfam" id="PF01408">
    <property type="entry name" value="GFO_IDH_MocA"/>
    <property type="match status" value="1"/>
</dbReference>
<dbReference type="Gene3D" id="3.30.360.10">
    <property type="entry name" value="Dihydrodipicolinate Reductase, domain 2"/>
    <property type="match status" value="1"/>
</dbReference>
<dbReference type="PANTHER" id="PTHR43249:SF1">
    <property type="entry name" value="D-GLUCOSIDE 3-DEHYDROGENASE"/>
    <property type="match status" value="1"/>
</dbReference>
<dbReference type="SUPFAM" id="SSF51735">
    <property type="entry name" value="NAD(P)-binding Rossmann-fold domains"/>
    <property type="match status" value="1"/>
</dbReference>
<evidence type="ECO:0000256" key="1">
    <source>
        <dbReference type="ARBA" id="ARBA00023027"/>
    </source>
</evidence>
<organism evidence="5 6">
    <name type="scientific">Arthrobacter bussei</name>
    <dbReference type="NCBI Taxonomy" id="2594179"/>
    <lineage>
        <taxon>Bacteria</taxon>
        <taxon>Bacillati</taxon>
        <taxon>Actinomycetota</taxon>
        <taxon>Actinomycetes</taxon>
        <taxon>Micrococcales</taxon>
        <taxon>Micrococcaceae</taxon>
        <taxon>Arthrobacter</taxon>
    </lineage>
</organism>
<dbReference type="Gene3D" id="3.40.50.720">
    <property type="entry name" value="NAD(P)-binding Rossmann-like Domain"/>
    <property type="match status" value="1"/>
</dbReference>
<keyword evidence="1" id="KW-0520">NAD</keyword>
<comment type="caution">
    <text evidence="5">The sequence shown here is derived from an EMBL/GenBank/DDBJ whole genome shotgun (WGS) entry which is preliminary data.</text>
</comment>
<gene>
    <name evidence="5" type="ORF">FNH21_03135</name>
</gene>
<evidence type="ECO:0000313" key="5">
    <source>
        <dbReference type="EMBL" id="MPY09723.1"/>
    </source>
</evidence>
<keyword evidence="6" id="KW-1185">Reference proteome</keyword>
<name>A0A7X1NN07_9MICC</name>
<protein>
    <submittedName>
        <fullName evidence="5">Gfo/Idh/MocA family oxidoreductase</fullName>
    </submittedName>
</protein>
<dbReference type="InterPro" id="IPR052515">
    <property type="entry name" value="Gfo/Idh/MocA_Oxidoreductase"/>
</dbReference>
<feature type="region of interest" description="Disordered" evidence="2">
    <location>
        <begin position="1"/>
        <end position="25"/>
    </location>
</feature>
<evidence type="ECO:0000313" key="6">
    <source>
        <dbReference type="Proteomes" id="UP000326464"/>
    </source>
</evidence>
<feature type="domain" description="GFO/IDH/MocA-like oxidoreductase" evidence="4">
    <location>
        <begin position="158"/>
        <end position="277"/>
    </location>
</feature>
<dbReference type="SUPFAM" id="SSF55347">
    <property type="entry name" value="Glyceraldehyde-3-phosphate dehydrogenase-like, C-terminal domain"/>
    <property type="match status" value="1"/>
</dbReference>
<reference evidence="6" key="1">
    <citation type="submission" date="2019-07" db="EMBL/GenBank/DDBJ databases">
        <title>Arthrobacter KR32 sp. nov., isolated from mountain cheese made of cows milk.</title>
        <authorList>
            <person name="Flegler A."/>
        </authorList>
    </citation>
    <scope>NUCLEOTIDE SEQUENCE [LARGE SCALE GENOMIC DNA]</scope>
    <source>
        <strain evidence="6">KR32</strain>
    </source>
</reference>
<dbReference type="InterPro" id="IPR036291">
    <property type="entry name" value="NAD(P)-bd_dom_sf"/>
</dbReference>
<proteinExistence type="predicted"/>
<dbReference type="AlphaFoldDB" id="A0A7X1NN07"/>
<dbReference type="InterPro" id="IPR055170">
    <property type="entry name" value="GFO_IDH_MocA-like_dom"/>
</dbReference>
<dbReference type="OrthoDB" id="9815825at2"/>
<dbReference type="Proteomes" id="UP000326464">
    <property type="component" value="Unassembled WGS sequence"/>
</dbReference>
<dbReference type="Pfam" id="PF22725">
    <property type="entry name" value="GFO_IDH_MocA_C3"/>
    <property type="match status" value="1"/>
</dbReference>
<dbReference type="InterPro" id="IPR000683">
    <property type="entry name" value="Gfo/Idh/MocA-like_OxRdtase_N"/>
</dbReference>
<evidence type="ECO:0000259" key="3">
    <source>
        <dbReference type="Pfam" id="PF01408"/>
    </source>
</evidence>
<evidence type="ECO:0000256" key="2">
    <source>
        <dbReference type="SAM" id="MobiDB-lite"/>
    </source>
</evidence>
<feature type="domain" description="Gfo/Idh/MocA-like oxidoreductase N-terminal" evidence="3">
    <location>
        <begin position="30"/>
        <end position="145"/>
    </location>
</feature>
<dbReference type="GO" id="GO:0000166">
    <property type="term" value="F:nucleotide binding"/>
    <property type="evidence" value="ECO:0007669"/>
    <property type="project" value="InterPro"/>
</dbReference>
<dbReference type="EMBL" id="VJXX01000001">
    <property type="protein sequence ID" value="MPY09723.1"/>
    <property type="molecule type" value="Genomic_DNA"/>
</dbReference>
<accession>A0A7X1NN07</accession>
<evidence type="ECO:0000259" key="4">
    <source>
        <dbReference type="Pfam" id="PF22725"/>
    </source>
</evidence>
<dbReference type="RefSeq" id="WP_152812239.1">
    <property type="nucleotide sequence ID" value="NZ_VJXX01000001.1"/>
</dbReference>
<sequence>MPQPVPIGAPAPFADSPGSGSAGGSAPTLRAAILGTGGVAHLHAAALAGLDGVDLVAAADPSEQHLTAFADAYGVPSRFSSLGELLAAGGVDVLHICTPPGGHAEQTAAAVRAGAHVVVEKPAALSLEQLDTMLDAARAARRGLAVVFQQRSGSAAARVKELLDSGVLGRPLSALCQTHWYRAPEYFAVPWRGTWATEGGGTTLSHGSHQIDLLAYLLGEWESVHATLWRQQHDIETEDLSHASLVFASGAVASVVTTVLGPRQSSLIRIDTEHATIELEHLYGHAHADWTITPAAHVDEETSSAWVLPELEIPSGHDALLADIYASLGSGNGMPPIVSHPSRALEIVTGIYASAREGRWLTRADLADPALRGPLAAPVTDGRRRADGAGGTTA</sequence>
<feature type="region of interest" description="Disordered" evidence="2">
    <location>
        <begin position="372"/>
        <end position="394"/>
    </location>
</feature>
<feature type="compositionally biased region" description="Low complexity" evidence="2">
    <location>
        <begin position="10"/>
        <end position="25"/>
    </location>
</feature>
<dbReference type="PANTHER" id="PTHR43249">
    <property type="entry name" value="UDP-N-ACETYL-2-AMINO-2-DEOXY-D-GLUCURONATE OXIDASE"/>
    <property type="match status" value="1"/>
</dbReference>